<reference evidence="2" key="1">
    <citation type="journal article" date="2023" name="Proc. Natl. Acad. Sci. U.S.A.">
        <title>Genomic and structural basis for evolution of tropane alkaloid biosynthesis.</title>
        <authorList>
            <person name="Wanga Y.-J."/>
            <person name="Taina T."/>
            <person name="Yua J.-Y."/>
            <person name="Lia J."/>
            <person name="Xua B."/>
            <person name="Chenc J."/>
            <person name="D'Auriad J.C."/>
            <person name="Huanga J.-P."/>
            <person name="Huanga S.-X."/>
        </authorList>
    </citation>
    <scope>NUCLEOTIDE SEQUENCE [LARGE SCALE GENOMIC DNA]</scope>
    <source>
        <strain evidence="2">cv. KIB-2019</strain>
    </source>
</reference>
<dbReference type="AlphaFoldDB" id="A0A9Q1L7T9"/>
<dbReference type="OrthoDB" id="148331at2759"/>
<sequence length="97" mass="11734">MRTCLKSLLEILQKTGLQDDQQIKAVKGYKRMKKLVNFTKFKILRYRSDFISKLKRIGSRLKIHGFSHFRRKWLTFPNFSSKTKYRKLEKDISLQHN</sequence>
<comment type="caution">
    <text evidence="1">The sequence shown here is derived from an EMBL/GenBank/DDBJ whole genome shotgun (WGS) entry which is preliminary data.</text>
</comment>
<accession>A0A9Q1L7T9</accession>
<dbReference type="EMBL" id="JAJAGQ010000021">
    <property type="protein sequence ID" value="KAJ8530659.1"/>
    <property type="molecule type" value="Genomic_DNA"/>
</dbReference>
<organism evidence="1 2">
    <name type="scientific">Anisodus acutangulus</name>
    <dbReference type="NCBI Taxonomy" id="402998"/>
    <lineage>
        <taxon>Eukaryota</taxon>
        <taxon>Viridiplantae</taxon>
        <taxon>Streptophyta</taxon>
        <taxon>Embryophyta</taxon>
        <taxon>Tracheophyta</taxon>
        <taxon>Spermatophyta</taxon>
        <taxon>Magnoliopsida</taxon>
        <taxon>eudicotyledons</taxon>
        <taxon>Gunneridae</taxon>
        <taxon>Pentapetalae</taxon>
        <taxon>asterids</taxon>
        <taxon>lamiids</taxon>
        <taxon>Solanales</taxon>
        <taxon>Solanaceae</taxon>
        <taxon>Solanoideae</taxon>
        <taxon>Hyoscyameae</taxon>
        <taxon>Anisodus</taxon>
    </lineage>
</organism>
<evidence type="ECO:0000313" key="1">
    <source>
        <dbReference type="EMBL" id="KAJ8530659.1"/>
    </source>
</evidence>
<name>A0A9Q1L7T9_9SOLA</name>
<evidence type="ECO:0000313" key="2">
    <source>
        <dbReference type="Proteomes" id="UP001152561"/>
    </source>
</evidence>
<gene>
    <name evidence="1" type="ORF">K7X08_023540</name>
</gene>
<keyword evidence="2" id="KW-1185">Reference proteome</keyword>
<proteinExistence type="predicted"/>
<dbReference type="Proteomes" id="UP001152561">
    <property type="component" value="Unassembled WGS sequence"/>
</dbReference>
<protein>
    <submittedName>
        <fullName evidence="1">Uncharacterized protein</fullName>
    </submittedName>
</protein>